<evidence type="ECO:0000256" key="9">
    <source>
        <dbReference type="ARBA" id="ARBA00029596"/>
    </source>
</evidence>
<evidence type="ECO:0000256" key="4">
    <source>
        <dbReference type="ARBA" id="ARBA00011233"/>
    </source>
</evidence>
<evidence type="ECO:0000256" key="3">
    <source>
        <dbReference type="ARBA" id="ARBA00008621"/>
    </source>
</evidence>
<dbReference type="InterPro" id="IPR005493">
    <property type="entry name" value="RraA/RraA-like"/>
</dbReference>
<evidence type="ECO:0000256" key="12">
    <source>
        <dbReference type="ARBA" id="ARBA00047973"/>
    </source>
</evidence>
<evidence type="ECO:0000256" key="11">
    <source>
        <dbReference type="ARBA" id="ARBA00032305"/>
    </source>
</evidence>
<comment type="function">
    <text evidence="8">Catalyzes the aldol cleavage of 4-hydroxy-4-methyl-2-oxoglutarate (HMG) into 2 molecules of pyruvate. Also contains a secondary oxaloacetate (OAA) decarboxylase activity due to the common pyruvate enolate transition state formed following C-C bond cleavage in the retro-aldol and decarboxylation reactions.</text>
</comment>
<dbReference type="PANTHER" id="PTHR33254:SF4">
    <property type="entry name" value="4-HYDROXY-4-METHYL-2-OXOGLUTARATE ALDOLASE 3-RELATED"/>
    <property type="match status" value="1"/>
</dbReference>
<dbReference type="PANTHER" id="PTHR33254">
    <property type="entry name" value="4-HYDROXY-4-METHYL-2-OXOGLUTARATE ALDOLASE 3-RELATED"/>
    <property type="match status" value="1"/>
</dbReference>
<comment type="catalytic activity">
    <reaction evidence="1">
        <text>4-hydroxy-4-methyl-2-oxoglutarate = 2 pyruvate</text>
        <dbReference type="Rhea" id="RHEA:22748"/>
        <dbReference type="ChEBI" id="CHEBI:15361"/>
        <dbReference type="ChEBI" id="CHEBI:58276"/>
        <dbReference type="EC" id="4.1.3.17"/>
    </reaction>
</comment>
<dbReference type="RefSeq" id="WP_192862640.1">
    <property type="nucleotide sequence ID" value="NZ_JADAQT010000078.1"/>
</dbReference>
<dbReference type="EC" id="4.1.1.112" evidence="6"/>
<evidence type="ECO:0000256" key="1">
    <source>
        <dbReference type="ARBA" id="ARBA00001342"/>
    </source>
</evidence>
<comment type="cofactor">
    <cofactor evidence="2">
        <name>a divalent metal cation</name>
        <dbReference type="ChEBI" id="CHEBI:60240"/>
    </cofactor>
</comment>
<name>A0ABR9MXF8_9MICO</name>
<dbReference type="EC" id="4.1.3.17" evidence="5"/>
<dbReference type="SUPFAM" id="SSF89562">
    <property type="entry name" value="RraA-like"/>
    <property type="match status" value="1"/>
</dbReference>
<comment type="catalytic activity">
    <reaction evidence="12">
        <text>oxaloacetate + H(+) = pyruvate + CO2</text>
        <dbReference type="Rhea" id="RHEA:15641"/>
        <dbReference type="ChEBI" id="CHEBI:15361"/>
        <dbReference type="ChEBI" id="CHEBI:15378"/>
        <dbReference type="ChEBI" id="CHEBI:16452"/>
        <dbReference type="ChEBI" id="CHEBI:16526"/>
        <dbReference type="EC" id="4.1.1.112"/>
    </reaction>
</comment>
<reference evidence="13 14" key="1">
    <citation type="submission" date="2020-10" db="EMBL/GenBank/DDBJ databases">
        <title>Myceligenerans pegani sp. nov., an endophytic actinomycete isolated from Peganum harmala L. in Xinjiang, China.</title>
        <authorList>
            <person name="Xin L."/>
        </authorList>
    </citation>
    <scope>NUCLEOTIDE SEQUENCE [LARGE SCALE GENOMIC DNA]</scope>
    <source>
        <strain evidence="13 14">TRM65318</strain>
    </source>
</reference>
<evidence type="ECO:0000256" key="5">
    <source>
        <dbReference type="ARBA" id="ARBA00012213"/>
    </source>
</evidence>
<evidence type="ECO:0000256" key="2">
    <source>
        <dbReference type="ARBA" id="ARBA00001968"/>
    </source>
</evidence>
<evidence type="ECO:0000256" key="10">
    <source>
        <dbReference type="ARBA" id="ARBA00030169"/>
    </source>
</evidence>
<evidence type="ECO:0000313" key="13">
    <source>
        <dbReference type="EMBL" id="MBE1876073.1"/>
    </source>
</evidence>
<gene>
    <name evidence="13" type="ORF">IHE71_10180</name>
</gene>
<comment type="subunit">
    <text evidence="4">Homotrimer.</text>
</comment>
<protein>
    <recommendedName>
        <fullName evidence="7">Putative 4-hydroxy-4-methyl-2-oxoglutarate aldolase</fullName>
        <ecNumber evidence="6">4.1.1.112</ecNumber>
        <ecNumber evidence="5">4.1.3.17</ecNumber>
    </recommendedName>
    <alternativeName>
        <fullName evidence="11">Oxaloacetate decarboxylase</fullName>
    </alternativeName>
    <alternativeName>
        <fullName evidence="9">Regulator of ribonuclease activity homolog</fullName>
    </alternativeName>
    <alternativeName>
        <fullName evidence="10">RraA-like protein</fullName>
    </alternativeName>
</protein>
<proteinExistence type="inferred from homology"/>
<dbReference type="Gene3D" id="3.50.30.40">
    <property type="entry name" value="Ribonuclease E inhibitor RraA/RraA-like"/>
    <property type="match status" value="1"/>
</dbReference>
<comment type="caution">
    <text evidence="13">The sequence shown here is derived from an EMBL/GenBank/DDBJ whole genome shotgun (WGS) entry which is preliminary data.</text>
</comment>
<organism evidence="13 14">
    <name type="scientific">Myceligenerans pegani</name>
    <dbReference type="NCBI Taxonomy" id="2776917"/>
    <lineage>
        <taxon>Bacteria</taxon>
        <taxon>Bacillati</taxon>
        <taxon>Actinomycetota</taxon>
        <taxon>Actinomycetes</taxon>
        <taxon>Micrococcales</taxon>
        <taxon>Promicromonosporaceae</taxon>
        <taxon>Myceligenerans</taxon>
    </lineage>
</organism>
<evidence type="ECO:0000313" key="14">
    <source>
        <dbReference type="Proteomes" id="UP000625527"/>
    </source>
</evidence>
<dbReference type="EMBL" id="JADAQT010000078">
    <property type="protein sequence ID" value="MBE1876073.1"/>
    <property type="molecule type" value="Genomic_DNA"/>
</dbReference>
<dbReference type="InterPro" id="IPR036704">
    <property type="entry name" value="RraA/RraA-like_sf"/>
</dbReference>
<dbReference type="Proteomes" id="UP000625527">
    <property type="component" value="Unassembled WGS sequence"/>
</dbReference>
<comment type="similarity">
    <text evidence="3">Belongs to the class II aldolase/RraA-like family.</text>
</comment>
<evidence type="ECO:0000256" key="6">
    <source>
        <dbReference type="ARBA" id="ARBA00012947"/>
    </source>
</evidence>
<evidence type="ECO:0000256" key="8">
    <source>
        <dbReference type="ARBA" id="ARBA00025046"/>
    </source>
</evidence>
<accession>A0ABR9MXF8</accession>
<evidence type="ECO:0000256" key="7">
    <source>
        <dbReference type="ARBA" id="ARBA00016549"/>
    </source>
</evidence>
<dbReference type="Pfam" id="PF03737">
    <property type="entry name" value="RraA-like"/>
    <property type="match status" value="1"/>
</dbReference>
<sequence length="241" mass="25925">MTTDARTLTDTELDFLAGVDSPTIANAVERLELRDRGTGYVGGRVRCDFPELGTMVGRALTVTVSDAIGRPARQDGYWELWERLDAMTGPVVIIMKDASTTPSRVAYAGEIMATLGQRLGAVGFVTDGALRDVAEVRAKGIHYFSRYTVASHANFELTRVGDPVLLDGERIATGDILHGDANGLVVVPWDALADLPAAVERVRDGEARDLAYIEGPDFTLAGYRRQRTYGTADAGPAAPAR</sequence>
<keyword evidence="14" id="KW-1185">Reference proteome</keyword>
<dbReference type="CDD" id="cd16841">
    <property type="entry name" value="RraA_family"/>
    <property type="match status" value="1"/>
</dbReference>